<keyword evidence="1" id="KW-0472">Membrane</keyword>
<keyword evidence="1" id="KW-1133">Transmembrane helix</keyword>
<feature type="non-terminal residue" evidence="2">
    <location>
        <position position="1"/>
    </location>
</feature>
<organism evidence="2 3">
    <name type="scientific">Rhododendron williamsianum</name>
    <dbReference type="NCBI Taxonomy" id="262921"/>
    <lineage>
        <taxon>Eukaryota</taxon>
        <taxon>Viridiplantae</taxon>
        <taxon>Streptophyta</taxon>
        <taxon>Embryophyta</taxon>
        <taxon>Tracheophyta</taxon>
        <taxon>Spermatophyta</taxon>
        <taxon>Magnoliopsida</taxon>
        <taxon>eudicotyledons</taxon>
        <taxon>Gunneridae</taxon>
        <taxon>Pentapetalae</taxon>
        <taxon>asterids</taxon>
        <taxon>Ericales</taxon>
        <taxon>Ericaceae</taxon>
        <taxon>Ericoideae</taxon>
        <taxon>Rhodoreae</taxon>
        <taxon>Rhododendron</taxon>
    </lineage>
</organism>
<name>A0A6A4KNX7_9ERIC</name>
<dbReference type="Proteomes" id="UP000428333">
    <property type="component" value="Linkage Group LG13"/>
</dbReference>
<evidence type="ECO:0000313" key="2">
    <source>
        <dbReference type="EMBL" id="KAE9446822.1"/>
    </source>
</evidence>
<dbReference type="PANTHER" id="PTHR34116:SF2">
    <property type="entry name" value="THH1_TOM1_TOM3 DOMAIN-CONTAINING PROTEIN"/>
    <property type="match status" value="1"/>
</dbReference>
<dbReference type="OrthoDB" id="1869454at2759"/>
<dbReference type="EMBL" id="QEFC01003723">
    <property type="protein sequence ID" value="KAE9446822.1"/>
    <property type="molecule type" value="Genomic_DNA"/>
</dbReference>
<proteinExistence type="predicted"/>
<dbReference type="PANTHER" id="PTHR34116">
    <property type="entry name" value="PLASMINOGEN ACTIVATOR INHIBITOR"/>
    <property type="match status" value="1"/>
</dbReference>
<keyword evidence="1" id="KW-0812">Transmembrane</keyword>
<dbReference type="AlphaFoldDB" id="A0A6A4KNX7"/>
<keyword evidence="3" id="KW-1185">Reference proteome</keyword>
<reference evidence="2 3" key="1">
    <citation type="journal article" date="2019" name="Genome Biol. Evol.">
        <title>The Rhododendron genome and chromosomal organization provide insight into shared whole-genome duplications across the heath family (Ericaceae).</title>
        <authorList>
            <person name="Soza V.L."/>
            <person name="Lindsley D."/>
            <person name="Waalkes A."/>
            <person name="Ramage E."/>
            <person name="Patwardhan R.P."/>
            <person name="Burton J.N."/>
            <person name="Adey A."/>
            <person name="Kumar A."/>
            <person name="Qiu R."/>
            <person name="Shendure J."/>
            <person name="Hall B."/>
        </authorList>
    </citation>
    <scope>NUCLEOTIDE SEQUENCE [LARGE SCALE GENOMIC DNA]</scope>
    <source>
        <strain evidence="2">RSF 1966-606</strain>
    </source>
</reference>
<evidence type="ECO:0000256" key="1">
    <source>
        <dbReference type="SAM" id="Phobius"/>
    </source>
</evidence>
<feature type="transmembrane region" description="Helical" evidence="1">
    <location>
        <begin position="12"/>
        <end position="35"/>
    </location>
</feature>
<gene>
    <name evidence="2" type="ORF">C3L33_21278</name>
</gene>
<evidence type="ECO:0000313" key="3">
    <source>
        <dbReference type="Proteomes" id="UP000428333"/>
    </source>
</evidence>
<comment type="caution">
    <text evidence="2">The sequence shown here is derived from an EMBL/GenBank/DDBJ whole genome shotgun (WGS) entry which is preliminary data.</text>
</comment>
<sequence length="287" mass="32530">MPLTRVVADALGVLTICLVALLVLLGLFCILYSVYFRSHIRTPGFIQLSYFSRPWIIRIVFILFAICWGCGEIVRLNLLRQEGSKSNVLISKWQETVCKIYVVTNLGFAEPCLFLTLAFLVRASLLKTESAQCCSNWTSDLRSFFPLRVLLLGLTVLSRPEQLLFEALSFLAFLSLLCCVGVDICILVYFPVADSLALRKLHDIEARRRISDEQHIDTVSLIANQALWKKLRKALGEARSLLQTVVPFLFGLLWRGMNPRANLWNWAFSILVSLQQFLGRPDFLAGL</sequence>
<protein>
    <submittedName>
        <fullName evidence="2">Uncharacterized protein</fullName>
    </submittedName>
</protein>
<feature type="transmembrane region" description="Helical" evidence="1">
    <location>
        <begin position="55"/>
        <end position="79"/>
    </location>
</feature>
<accession>A0A6A4KNX7</accession>
<feature type="transmembrane region" description="Helical" evidence="1">
    <location>
        <begin position="100"/>
        <end position="121"/>
    </location>
</feature>
<feature type="transmembrane region" description="Helical" evidence="1">
    <location>
        <begin position="167"/>
        <end position="190"/>
    </location>
</feature>